<evidence type="ECO:0000259" key="5">
    <source>
        <dbReference type="PROSITE" id="PS51186"/>
    </source>
</evidence>
<gene>
    <name evidence="6" type="ORF">JF72_10010</name>
</gene>
<dbReference type="RefSeq" id="WP_046307396.1">
    <property type="nucleotide sequence ID" value="NZ_KQ034000.1"/>
</dbReference>
<dbReference type="Gene3D" id="3.40.630.30">
    <property type="match status" value="1"/>
</dbReference>
<comment type="caution">
    <text evidence="6">The sequence shown here is derived from an EMBL/GenBank/DDBJ whole genome shotgun (WGS) entry which is preliminary data.</text>
</comment>
<dbReference type="STRING" id="303541.JF72_10010"/>
<evidence type="ECO:0000313" key="6">
    <source>
        <dbReference type="EMBL" id="KJY60843.1"/>
    </source>
</evidence>
<dbReference type="GO" id="GO:0008080">
    <property type="term" value="F:N-acetyltransferase activity"/>
    <property type="evidence" value="ECO:0007669"/>
    <property type="project" value="InterPro"/>
</dbReference>
<dbReference type="InterPro" id="IPR000182">
    <property type="entry name" value="GNAT_dom"/>
</dbReference>
<sequence length="190" mass="21999">MWKKFKQLVTFPHSANDSSDFHFRPFAFKLQQETLQVMKAKTDEITNLLLLEEKVYNGVTPWSAAIFQVELIKKDSLYLVVYHGSRLVAMIGMRKMNTEAHVTNIMVDPEWQHQGLGTYLMKLMIDYAQKANCSFISLEVRIDNENAKKLYQALGFTVKLVRPNYYQDVHKDGLNMVLDLTTQKKGIDFG</sequence>
<dbReference type="PROSITE" id="PS51186">
    <property type="entry name" value="GNAT"/>
    <property type="match status" value="1"/>
</dbReference>
<evidence type="ECO:0000256" key="3">
    <source>
        <dbReference type="ARBA" id="ARBA00022679"/>
    </source>
</evidence>
<reference evidence="6 7" key="1">
    <citation type="submission" date="2015-01" db="EMBL/GenBank/DDBJ databases">
        <title>Comparative genomics of the lactic acid bacteria isolated from the honey bee gut.</title>
        <authorList>
            <person name="Ellegaard K.M."/>
            <person name="Tamarit D."/>
            <person name="Javelind E."/>
            <person name="Olofsson T."/>
            <person name="Andersson S.G."/>
            <person name="Vasquez A."/>
        </authorList>
    </citation>
    <scope>NUCLEOTIDE SEQUENCE [LARGE SCALE GENOMIC DNA]</scope>
    <source>
        <strain evidence="6 7">Hma11</strain>
    </source>
</reference>
<comment type="similarity">
    <text evidence="1">Belongs to the acetyltransferase family. RimI subfamily.</text>
</comment>
<dbReference type="AlphaFoldDB" id="A0A0F4LR91"/>
<dbReference type="PANTHER" id="PTHR43420">
    <property type="entry name" value="ACETYLTRANSFERASE"/>
    <property type="match status" value="1"/>
</dbReference>
<evidence type="ECO:0000256" key="2">
    <source>
        <dbReference type="ARBA" id="ARBA00022490"/>
    </source>
</evidence>
<name>A0A0F4LR91_9LACO</name>
<dbReference type="InterPro" id="IPR016181">
    <property type="entry name" value="Acyl_CoA_acyltransferase"/>
</dbReference>
<dbReference type="SUPFAM" id="SSF55729">
    <property type="entry name" value="Acyl-CoA N-acyltransferases (Nat)"/>
    <property type="match status" value="1"/>
</dbReference>
<keyword evidence="4" id="KW-0012">Acyltransferase</keyword>
<dbReference type="PATRIC" id="fig|303541.3.peg.1161"/>
<dbReference type="Proteomes" id="UP000033682">
    <property type="component" value="Unassembled WGS sequence"/>
</dbReference>
<dbReference type="EMBL" id="JXLG01000006">
    <property type="protein sequence ID" value="KJY60843.1"/>
    <property type="molecule type" value="Genomic_DNA"/>
</dbReference>
<evidence type="ECO:0000313" key="7">
    <source>
        <dbReference type="Proteomes" id="UP000033682"/>
    </source>
</evidence>
<keyword evidence="2" id="KW-0963">Cytoplasm</keyword>
<dbReference type="NCBIfam" id="TIGR01575">
    <property type="entry name" value="rimI"/>
    <property type="match status" value="1"/>
</dbReference>
<dbReference type="Pfam" id="PF00583">
    <property type="entry name" value="Acetyltransf_1"/>
    <property type="match status" value="1"/>
</dbReference>
<accession>A0A0F4LR91</accession>
<evidence type="ECO:0000256" key="1">
    <source>
        <dbReference type="ARBA" id="ARBA00005395"/>
    </source>
</evidence>
<keyword evidence="7" id="KW-1185">Reference proteome</keyword>
<keyword evidence="3 6" id="KW-0808">Transferase</keyword>
<feature type="domain" description="N-acetyltransferase" evidence="5">
    <location>
        <begin position="35"/>
        <end position="181"/>
    </location>
</feature>
<dbReference type="CDD" id="cd04301">
    <property type="entry name" value="NAT_SF"/>
    <property type="match status" value="1"/>
</dbReference>
<evidence type="ECO:0000256" key="4">
    <source>
        <dbReference type="ARBA" id="ARBA00023315"/>
    </source>
</evidence>
<dbReference type="InterPro" id="IPR050680">
    <property type="entry name" value="YpeA/RimI_acetyltransf"/>
</dbReference>
<dbReference type="PANTHER" id="PTHR43420:SF44">
    <property type="entry name" value="ACETYLTRANSFERASE YPEA"/>
    <property type="match status" value="1"/>
</dbReference>
<dbReference type="InterPro" id="IPR006464">
    <property type="entry name" value="AcTrfase_RimI/Ard1"/>
</dbReference>
<organism evidence="6 7">
    <name type="scientific">Lactobacillus apis</name>
    <dbReference type="NCBI Taxonomy" id="303541"/>
    <lineage>
        <taxon>Bacteria</taxon>
        <taxon>Bacillati</taxon>
        <taxon>Bacillota</taxon>
        <taxon>Bacilli</taxon>
        <taxon>Lactobacillales</taxon>
        <taxon>Lactobacillaceae</taxon>
        <taxon>Lactobacillus</taxon>
    </lineage>
</organism>
<dbReference type="HOGENOM" id="CLU_013985_23_3_9"/>
<protein>
    <submittedName>
        <fullName evidence="6">Ribosomal-protein-alanine acetyltransferase</fullName>
    </submittedName>
</protein>
<proteinExistence type="inferred from homology"/>